<comment type="caution">
    <text evidence="1">The sequence shown here is derived from an EMBL/GenBank/DDBJ whole genome shotgun (WGS) entry which is preliminary data.</text>
</comment>
<sequence>MICRAIIMDSAKADMDEAAEPVITSSAVANSQLATSLAKLSKLTGFSLIKLSGNLFI</sequence>
<accession>A0A448X7X1</accession>
<dbReference type="AlphaFoldDB" id="A0A448X7X1"/>
<organism evidence="1 2">
    <name type="scientific">Protopolystoma xenopodis</name>
    <dbReference type="NCBI Taxonomy" id="117903"/>
    <lineage>
        <taxon>Eukaryota</taxon>
        <taxon>Metazoa</taxon>
        <taxon>Spiralia</taxon>
        <taxon>Lophotrochozoa</taxon>
        <taxon>Platyhelminthes</taxon>
        <taxon>Monogenea</taxon>
        <taxon>Polyopisthocotylea</taxon>
        <taxon>Polystomatidea</taxon>
        <taxon>Polystomatidae</taxon>
        <taxon>Protopolystoma</taxon>
    </lineage>
</organism>
<reference evidence="1" key="1">
    <citation type="submission" date="2018-11" db="EMBL/GenBank/DDBJ databases">
        <authorList>
            <consortium name="Pathogen Informatics"/>
        </authorList>
    </citation>
    <scope>NUCLEOTIDE SEQUENCE</scope>
</reference>
<dbReference type="Proteomes" id="UP000784294">
    <property type="component" value="Unassembled WGS sequence"/>
</dbReference>
<evidence type="ECO:0000313" key="1">
    <source>
        <dbReference type="EMBL" id="VEL30358.1"/>
    </source>
</evidence>
<proteinExistence type="predicted"/>
<evidence type="ECO:0000313" key="2">
    <source>
        <dbReference type="Proteomes" id="UP000784294"/>
    </source>
</evidence>
<dbReference type="EMBL" id="CAAALY010111551">
    <property type="protein sequence ID" value="VEL30358.1"/>
    <property type="molecule type" value="Genomic_DNA"/>
</dbReference>
<protein>
    <submittedName>
        <fullName evidence="1">Uncharacterized protein</fullName>
    </submittedName>
</protein>
<keyword evidence="2" id="KW-1185">Reference proteome</keyword>
<name>A0A448X7X1_9PLAT</name>
<gene>
    <name evidence="1" type="ORF">PXEA_LOCUS23798</name>
</gene>